<proteinExistence type="predicted"/>
<keyword evidence="5" id="KW-1185">Reference proteome</keyword>
<dbReference type="Gene3D" id="3.30.465.10">
    <property type="match status" value="1"/>
</dbReference>
<gene>
    <name evidence="4" type="ORF">GCM10011610_51780</name>
</gene>
<sequence length="164" mass="18178">MPYPALQQLFDGIAPWGMRAYEKSLYLDRIDVAAAEVMVRHYPRRTSPLSVMPTMPLCGRFSALTDDDTAFGGSRAPGVVVNISGACPETAGFAAEREWVRDFWTELRPFARAEQGYVNFMSDTGQEQVAQTYGAEYGRLRAIKAAWDPANVFRHNANIPPGVS</sequence>
<dbReference type="Gene3D" id="3.40.462.20">
    <property type="match status" value="1"/>
</dbReference>
<evidence type="ECO:0000313" key="5">
    <source>
        <dbReference type="Proteomes" id="UP000658127"/>
    </source>
</evidence>
<reference evidence="5" key="1">
    <citation type="journal article" date="2019" name="Int. J. Syst. Evol. Microbiol.">
        <title>The Global Catalogue of Microorganisms (GCM) 10K type strain sequencing project: providing services to taxonomists for standard genome sequencing and annotation.</title>
        <authorList>
            <consortium name="The Broad Institute Genomics Platform"/>
            <consortium name="The Broad Institute Genome Sequencing Center for Infectious Disease"/>
            <person name="Wu L."/>
            <person name="Ma J."/>
        </authorList>
    </citation>
    <scope>NUCLEOTIDE SEQUENCE [LARGE SCALE GENOMIC DNA]</scope>
    <source>
        <strain evidence="5">CGMCC 4.7329</strain>
    </source>
</reference>
<feature type="domain" description="Berberine/berberine-like" evidence="3">
    <location>
        <begin position="117"/>
        <end position="160"/>
    </location>
</feature>
<name>A0ABQ2KSS2_9NOCA</name>
<organism evidence="4 5">
    <name type="scientific">Nocardia rhizosphaerihabitans</name>
    <dbReference type="NCBI Taxonomy" id="1691570"/>
    <lineage>
        <taxon>Bacteria</taxon>
        <taxon>Bacillati</taxon>
        <taxon>Actinomycetota</taxon>
        <taxon>Actinomycetes</taxon>
        <taxon>Mycobacteriales</taxon>
        <taxon>Nocardiaceae</taxon>
        <taxon>Nocardia</taxon>
    </lineage>
</organism>
<evidence type="ECO:0000256" key="2">
    <source>
        <dbReference type="ARBA" id="ARBA00022827"/>
    </source>
</evidence>
<keyword evidence="2" id="KW-0274">FAD</keyword>
<evidence type="ECO:0000256" key="1">
    <source>
        <dbReference type="ARBA" id="ARBA00022630"/>
    </source>
</evidence>
<dbReference type="InterPro" id="IPR016169">
    <property type="entry name" value="FAD-bd_PCMH_sub2"/>
</dbReference>
<evidence type="ECO:0000313" key="4">
    <source>
        <dbReference type="EMBL" id="GGN91510.1"/>
    </source>
</evidence>
<protein>
    <recommendedName>
        <fullName evidence="3">Berberine/berberine-like domain-containing protein</fullName>
    </recommendedName>
</protein>
<dbReference type="Pfam" id="PF08031">
    <property type="entry name" value="BBE"/>
    <property type="match status" value="1"/>
</dbReference>
<dbReference type="RefSeq" id="WP_189033046.1">
    <property type="nucleotide sequence ID" value="NZ_BMNE01000006.1"/>
</dbReference>
<dbReference type="EMBL" id="BMNE01000006">
    <property type="protein sequence ID" value="GGN91510.1"/>
    <property type="molecule type" value="Genomic_DNA"/>
</dbReference>
<keyword evidence="1" id="KW-0285">Flavoprotein</keyword>
<evidence type="ECO:0000259" key="3">
    <source>
        <dbReference type="Pfam" id="PF08031"/>
    </source>
</evidence>
<dbReference type="SUPFAM" id="SSF55103">
    <property type="entry name" value="FAD-linked oxidases, C-terminal domain"/>
    <property type="match status" value="1"/>
</dbReference>
<comment type="caution">
    <text evidence="4">The sequence shown here is derived from an EMBL/GenBank/DDBJ whole genome shotgun (WGS) entry which is preliminary data.</text>
</comment>
<dbReference type="InterPro" id="IPR016164">
    <property type="entry name" value="FAD-linked_Oxase-like_C"/>
</dbReference>
<dbReference type="Proteomes" id="UP000658127">
    <property type="component" value="Unassembled WGS sequence"/>
</dbReference>
<dbReference type="InterPro" id="IPR012951">
    <property type="entry name" value="BBE"/>
</dbReference>
<accession>A0ABQ2KSS2</accession>